<evidence type="ECO:0000313" key="2">
    <source>
        <dbReference type="Proteomes" id="UP000194131"/>
    </source>
</evidence>
<proteinExistence type="predicted"/>
<sequence>MWILVISVNYDTPKRRSLFEDFAFVYTGHERFRFLLSYVKHNVDFYKKEIFSYANTGITTEKVTTLDGSVNKRTGKVVLFP</sequence>
<organism evidence="1 2">
    <name type="scientific">Bacillus mycoides</name>
    <dbReference type="NCBI Taxonomy" id="1405"/>
    <lineage>
        <taxon>Bacteria</taxon>
        <taxon>Bacillati</taxon>
        <taxon>Bacillota</taxon>
        <taxon>Bacilli</taxon>
        <taxon>Bacillales</taxon>
        <taxon>Bacillaceae</taxon>
        <taxon>Bacillus</taxon>
        <taxon>Bacillus cereus group</taxon>
    </lineage>
</organism>
<dbReference type="Proteomes" id="UP000194131">
    <property type="component" value="Unassembled WGS sequence"/>
</dbReference>
<gene>
    <name evidence="1" type="ORF">S3E15_01856</name>
</gene>
<evidence type="ECO:0000313" key="1">
    <source>
        <dbReference type="EMBL" id="OSX90291.1"/>
    </source>
</evidence>
<reference evidence="1 2" key="1">
    <citation type="submission" date="2016-12" db="EMBL/GenBank/DDBJ databases">
        <title>Genome Sequences of Twelve Sporeforming Bacillus Species Isolated from Foods.</title>
        <authorList>
            <person name="De Jong A."/>
            <person name="Holsappel S."/>
            <person name="Kuipers O.P."/>
        </authorList>
    </citation>
    <scope>NUCLEOTIDE SEQUENCE [LARGE SCALE GENOMIC DNA]</scope>
    <source>
        <strain evidence="1 2">S3E15</strain>
    </source>
</reference>
<dbReference type="Pfam" id="PF11579">
    <property type="entry name" value="DUF3238"/>
    <property type="match status" value="1"/>
</dbReference>
<accession>A0AAP7W592</accession>
<comment type="caution">
    <text evidence="1">The sequence shown here is derived from an EMBL/GenBank/DDBJ whole genome shotgun (WGS) entry which is preliminary data.</text>
</comment>
<protein>
    <submittedName>
        <fullName evidence="1">Uncharacterized protein</fullName>
    </submittedName>
</protein>
<name>A0AAP7W592_BACMY</name>
<dbReference type="InterPro" id="IPR021631">
    <property type="entry name" value="DUF3238"/>
</dbReference>
<dbReference type="AlphaFoldDB" id="A0AAP7W592"/>
<dbReference type="EMBL" id="MRWU01000019">
    <property type="protein sequence ID" value="OSX90291.1"/>
    <property type="molecule type" value="Genomic_DNA"/>
</dbReference>